<protein>
    <submittedName>
        <fullName evidence="1">Uncharacterized protein</fullName>
    </submittedName>
</protein>
<gene>
    <name evidence="1" type="ORF">SDC9_207278</name>
</gene>
<reference evidence="1" key="1">
    <citation type="submission" date="2019-08" db="EMBL/GenBank/DDBJ databases">
        <authorList>
            <person name="Kucharzyk K."/>
            <person name="Murdoch R.W."/>
            <person name="Higgins S."/>
            <person name="Loffler F."/>
        </authorList>
    </citation>
    <scope>NUCLEOTIDE SEQUENCE</scope>
</reference>
<evidence type="ECO:0000313" key="1">
    <source>
        <dbReference type="EMBL" id="MPN59557.1"/>
    </source>
</evidence>
<name>A0A645J832_9ZZZZ</name>
<sequence length="41" mass="4361">MEDLQQKDLIVATALLSSSKMLDGVTSGQLVVVGELIEKNS</sequence>
<dbReference type="EMBL" id="VSSQ01133691">
    <property type="protein sequence ID" value="MPN59557.1"/>
    <property type="molecule type" value="Genomic_DNA"/>
</dbReference>
<comment type="caution">
    <text evidence="1">The sequence shown here is derived from an EMBL/GenBank/DDBJ whole genome shotgun (WGS) entry which is preliminary data.</text>
</comment>
<organism evidence="1">
    <name type="scientific">bioreactor metagenome</name>
    <dbReference type="NCBI Taxonomy" id="1076179"/>
    <lineage>
        <taxon>unclassified sequences</taxon>
        <taxon>metagenomes</taxon>
        <taxon>ecological metagenomes</taxon>
    </lineage>
</organism>
<accession>A0A645J832</accession>
<proteinExistence type="predicted"/>
<dbReference type="AlphaFoldDB" id="A0A645J832"/>